<feature type="domain" description="Cell envelope-related transcriptional attenuator" evidence="2">
    <location>
        <begin position="118"/>
        <end position="280"/>
    </location>
</feature>
<evidence type="ECO:0000259" key="2">
    <source>
        <dbReference type="Pfam" id="PF03816"/>
    </source>
</evidence>
<evidence type="ECO:0000256" key="1">
    <source>
        <dbReference type="SAM" id="MobiDB-lite"/>
    </source>
</evidence>
<protein>
    <recommendedName>
        <fullName evidence="2">Cell envelope-related transcriptional attenuator domain-containing protein</fullName>
    </recommendedName>
</protein>
<dbReference type="NCBIfam" id="TIGR00350">
    <property type="entry name" value="lytR_cpsA_psr"/>
    <property type="match status" value="1"/>
</dbReference>
<dbReference type="Gene3D" id="3.40.630.190">
    <property type="entry name" value="LCP protein"/>
    <property type="match status" value="1"/>
</dbReference>
<dbReference type="AlphaFoldDB" id="A0A381U0V1"/>
<organism evidence="3">
    <name type="scientific">marine metagenome</name>
    <dbReference type="NCBI Taxonomy" id="408172"/>
    <lineage>
        <taxon>unclassified sequences</taxon>
        <taxon>metagenomes</taxon>
        <taxon>ecological metagenomes</taxon>
    </lineage>
</organism>
<dbReference type="PANTHER" id="PTHR33392:SF6">
    <property type="entry name" value="POLYISOPRENYL-TEICHOIC ACID--PEPTIDOGLYCAN TEICHOIC ACID TRANSFERASE TAGU"/>
    <property type="match status" value="1"/>
</dbReference>
<sequence length="543" mass="58513">VTERPAAGLRRSWPQRLVILASLLFSVGMLAGAVRLASFEDAVASIVRIEVPAGVLADVPADAEDAEATGEPAEDGDDPAAKPLSPRNFLLIGTDSAVGLDADDPAGHRDRTPGVALADAIMLLRLDPGLSRASLVSLPRDLYVMIYRNGVPVREEKLASALLVGGMELGAPTIVETVTNEFGVPVHNFVIIDFLGFENIVDEIGGVSLWFPYPARDVASGLYVSESGCTLFDGRAALSFVRSRKPELFIDGAWQRVGVWNDLERNRRQQDFLVLAMERVIANGARSVIVRDDLIEAIAGATILDDRLTLRDLLNLGTAFADFDPTSLERHSLPVYDDMVGTSSVLRLHSDARKVFDVFRGITLRPDDVPLDVIDRRGPIEESVPAFQQMVYKGFPVRPLIGEAVPATTVRASRDRFDAAVLVGQMVTPMPRFEFDDALEDRVELILGQDFGSFLLAPRDLEQVKAVAQAALGESGNLGDPGSTADGEGTQDEGALPVFEPASALATGGDSSSSAVPFRATRQTLRIRTTTFDGRRPDGSRCP</sequence>
<name>A0A381U0V1_9ZZZZ</name>
<feature type="region of interest" description="Disordered" evidence="1">
    <location>
        <begin position="474"/>
        <end position="543"/>
    </location>
</feature>
<dbReference type="EMBL" id="UINC01005525">
    <property type="protein sequence ID" value="SVA21876.1"/>
    <property type="molecule type" value="Genomic_DNA"/>
</dbReference>
<reference evidence="3" key="1">
    <citation type="submission" date="2018-05" db="EMBL/GenBank/DDBJ databases">
        <authorList>
            <person name="Lanie J.A."/>
            <person name="Ng W.-L."/>
            <person name="Kazmierczak K.M."/>
            <person name="Andrzejewski T.M."/>
            <person name="Davidsen T.M."/>
            <person name="Wayne K.J."/>
            <person name="Tettelin H."/>
            <person name="Glass J.I."/>
            <person name="Rusch D."/>
            <person name="Podicherti R."/>
            <person name="Tsui H.-C.T."/>
            <person name="Winkler M.E."/>
        </authorList>
    </citation>
    <scope>NUCLEOTIDE SEQUENCE</scope>
</reference>
<dbReference type="PANTHER" id="PTHR33392">
    <property type="entry name" value="POLYISOPRENYL-TEICHOIC ACID--PEPTIDOGLYCAN TEICHOIC ACID TRANSFERASE TAGU"/>
    <property type="match status" value="1"/>
</dbReference>
<dbReference type="InterPro" id="IPR050922">
    <property type="entry name" value="LytR/CpsA/Psr_CW_biosynth"/>
</dbReference>
<gene>
    <name evidence="3" type="ORF">METZ01_LOCUS74730</name>
</gene>
<dbReference type="Pfam" id="PF03816">
    <property type="entry name" value="LytR_cpsA_psr"/>
    <property type="match status" value="1"/>
</dbReference>
<dbReference type="InterPro" id="IPR004474">
    <property type="entry name" value="LytR_CpsA_psr"/>
</dbReference>
<feature type="compositionally biased region" description="Basic and acidic residues" evidence="1">
    <location>
        <begin position="533"/>
        <end position="543"/>
    </location>
</feature>
<feature type="compositionally biased region" description="Polar residues" evidence="1">
    <location>
        <begin position="509"/>
        <end position="532"/>
    </location>
</feature>
<proteinExistence type="predicted"/>
<feature type="non-terminal residue" evidence="3">
    <location>
        <position position="1"/>
    </location>
</feature>
<accession>A0A381U0V1</accession>
<evidence type="ECO:0000313" key="3">
    <source>
        <dbReference type="EMBL" id="SVA21876.1"/>
    </source>
</evidence>